<dbReference type="EMBL" id="GL988044">
    <property type="protein sequence ID" value="EGS19445.1"/>
    <property type="molecule type" value="Genomic_DNA"/>
</dbReference>
<dbReference type="GeneID" id="18258944"/>
<proteinExistence type="predicted"/>
<protein>
    <submittedName>
        <fullName evidence="1">Uncharacterized protein</fullName>
    </submittedName>
</protein>
<evidence type="ECO:0000313" key="1">
    <source>
        <dbReference type="EMBL" id="EGS19445.1"/>
    </source>
</evidence>
<dbReference type="AlphaFoldDB" id="G0SB65"/>
<reference evidence="1 2" key="1">
    <citation type="journal article" date="2011" name="Cell">
        <title>Insight into structure and assembly of the nuclear pore complex by utilizing the genome of a eukaryotic thermophile.</title>
        <authorList>
            <person name="Amlacher S."/>
            <person name="Sarges P."/>
            <person name="Flemming D."/>
            <person name="van Noort V."/>
            <person name="Kunze R."/>
            <person name="Devos D.P."/>
            <person name="Arumugam M."/>
            <person name="Bork P."/>
            <person name="Hurt E."/>
        </authorList>
    </citation>
    <scope>NUCLEOTIDE SEQUENCE [LARGE SCALE GENOMIC DNA]</scope>
    <source>
        <strain evidence="2">DSM 1495 / CBS 144.50 / IMI 039719</strain>
    </source>
</reference>
<accession>G0SB65</accession>
<gene>
    <name evidence="1" type="ORF">CTHT_0049060</name>
</gene>
<dbReference type="RefSeq" id="XP_006695267.1">
    <property type="nucleotide sequence ID" value="XM_006695204.1"/>
</dbReference>
<dbReference type="Proteomes" id="UP000008066">
    <property type="component" value="Unassembled WGS sequence"/>
</dbReference>
<dbReference type="OrthoDB" id="2108802at2759"/>
<name>G0SB65_CHATD</name>
<organism evidence="2">
    <name type="scientific">Chaetomium thermophilum (strain DSM 1495 / CBS 144.50 / IMI 039719)</name>
    <name type="common">Thermochaetoides thermophila</name>
    <dbReference type="NCBI Taxonomy" id="759272"/>
    <lineage>
        <taxon>Eukaryota</taxon>
        <taxon>Fungi</taxon>
        <taxon>Dikarya</taxon>
        <taxon>Ascomycota</taxon>
        <taxon>Pezizomycotina</taxon>
        <taxon>Sordariomycetes</taxon>
        <taxon>Sordariomycetidae</taxon>
        <taxon>Sordariales</taxon>
        <taxon>Chaetomiaceae</taxon>
        <taxon>Thermochaetoides</taxon>
    </lineage>
</organism>
<keyword evidence="2" id="KW-1185">Reference proteome</keyword>
<dbReference type="KEGG" id="cthr:CTHT_0049060"/>
<evidence type="ECO:0000313" key="2">
    <source>
        <dbReference type="Proteomes" id="UP000008066"/>
    </source>
</evidence>
<sequence>MLTDWLGHHKDEIVFVKDVTDHAHSLTTACGYALLIGQSNAPDLAENLSSCLDLAVLENCRELSAGGSGVWVS</sequence>
<dbReference type="HOGENOM" id="CLU_2704600_0_0_1"/>